<keyword evidence="5" id="KW-1185">Reference proteome</keyword>
<dbReference type="SUPFAM" id="SSF50685">
    <property type="entry name" value="Barwin-like endoglucanases"/>
    <property type="match status" value="1"/>
</dbReference>
<evidence type="ECO:0008006" key="6">
    <source>
        <dbReference type="Google" id="ProtNLM"/>
    </source>
</evidence>
<dbReference type="Gene3D" id="2.40.40.10">
    <property type="entry name" value="RlpA-like domain"/>
    <property type="match status" value="1"/>
</dbReference>
<gene>
    <name evidence="4" type="ORF">HMPREF1541_02226</name>
</gene>
<proteinExistence type="predicted"/>
<dbReference type="RefSeq" id="XP_008714804.1">
    <property type="nucleotide sequence ID" value="XM_008716582.1"/>
</dbReference>
<evidence type="ECO:0000313" key="4">
    <source>
        <dbReference type="EMBL" id="ETN43068.1"/>
    </source>
</evidence>
<dbReference type="AlphaFoldDB" id="W2S4U9"/>
<feature type="chain" id="PRO_5004824094" description="RlpA-like protein double-psi beta-barrel domain-containing protein" evidence="3">
    <location>
        <begin position="20"/>
        <end position="251"/>
    </location>
</feature>
<feature type="compositionally biased region" description="Low complexity" evidence="2">
    <location>
        <begin position="78"/>
        <end position="130"/>
    </location>
</feature>
<dbReference type="HOGENOM" id="CLU_052701_0_0_1"/>
<dbReference type="STRING" id="1220924.W2S4U9"/>
<evidence type="ECO:0000256" key="2">
    <source>
        <dbReference type="SAM" id="MobiDB-lite"/>
    </source>
</evidence>
<dbReference type="OrthoDB" id="623670at2759"/>
<dbReference type="eggNOG" id="ENOG502S2E4">
    <property type="taxonomic scope" value="Eukaryota"/>
</dbReference>
<name>W2S4U9_CYPE1</name>
<dbReference type="PANTHER" id="PTHR31836:SF28">
    <property type="entry name" value="SRCR DOMAIN-CONTAINING PROTEIN-RELATED"/>
    <property type="match status" value="1"/>
</dbReference>
<keyword evidence="1 3" id="KW-0732">Signal</keyword>
<dbReference type="PANTHER" id="PTHR31836">
    <property type="match status" value="1"/>
</dbReference>
<dbReference type="InterPro" id="IPR036908">
    <property type="entry name" value="RlpA-like_sf"/>
</dbReference>
<dbReference type="EMBL" id="KB822718">
    <property type="protein sequence ID" value="ETN43068.1"/>
    <property type="molecule type" value="Genomic_DNA"/>
</dbReference>
<organism evidence="4 5">
    <name type="scientific">Cyphellophora europaea (strain CBS 101466)</name>
    <name type="common">Phialophora europaea</name>
    <dbReference type="NCBI Taxonomy" id="1220924"/>
    <lineage>
        <taxon>Eukaryota</taxon>
        <taxon>Fungi</taxon>
        <taxon>Dikarya</taxon>
        <taxon>Ascomycota</taxon>
        <taxon>Pezizomycotina</taxon>
        <taxon>Eurotiomycetes</taxon>
        <taxon>Chaetothyriomycetidae</taxon>
        <taxon>Chaetothyriales</taxon>
        <taxon>Cyphellophoraceae</taxon>
        <taxon>Cyphellophora</taxon>
    </lineage>
</organism>
<accession>W2S4U9</accession>
<feature type="compositionally biased region" description="Low complexity" evidence="2">
    <location>
        <begin position="59"/>
        <end position="71"/>
    </location>
</feature>
<evidence type="ECO:0000256" key="3">
    <source>
        <dbReference type="SAM" id="SignalP"/>
    </source>
</evidence>
<evidence type="ECO:0000256" key="1">
    <source>
        <dbReference type="ARBA" id="ARBA00022729"/>
    </source>
</evidence>
<feature type="signal peptide" evidence="3">
    <location>
        <begin position="1"/>
        <end position="19"/>
    </location>
</feature>
<feature type="region of interest" description="Disordered" evidence="2">
    <location>
        <begin position="49"/>
        <end position="149"/>
    </location>
</feature>
<sequence length="251" mass="25005">MAPMKNILAALALASYVSAVPMAVDRRAEMVTETEWVTVETTTTVWVNEPSPAAQAENTPPKAAAAVTTSAPAPPAATTPAAAAAPAPVAPQDNAAPAAFAEQPQAAQPSAPAVSSSAAVVQQAPPASTPTVQPKTAGASSGGPCEGEGSACTGDVTHYDGGLGACGWNVDTASDMAIALPHGLMGTQSNGNPYCGRSLSIKASDGSVVKATVGDKCMGCEGQSIDLTDKLFAAVVPNGDGRVSGVEWWFD</sequence>
<dbReference type="CDD" id="cd22191">
    <property type="entry name" value="DPBB_RlpA_EXP_N-like"/>
    <property type="match status" value="1"/>
</dbReference>
<protein>
    <recommendedName>
        <fullName evidence="6">RlpA-like protein double-psi beta-barrel domain-containing protein</fullName>
    </recommendedName>
</protein>
<dbReference type="InterPro" id="IPR051477">
    <property type="entry name" value="Expansin_CellWall"/>
</dbReference>
<reference evidence="4 5" key="1">
    <citation type="submission" date="2013-03" db="EMBL/GenBank/DDBJ databases">
        <title>The Genome Sequence of Phialophora europaea CBS 101466.</title>
        <authorList>
            <consortium name="The Broad Institute Genomics Platform"/>
            <person name="Cuomo C."/>
            <person name="de Hoog S."/>
            <person name="Gorbushina A."/>
            <person name="Walker B."/>
            <person name="Young S.K."/>
            <person name="Zeng Q."/>
            <person name="Gargeya S."/>
            <person name="Fitzgerald M."/>
            <person name="Haas B."/>
            <person name="Abouelleil A."/>
            <person name="Allen A.W."/>
            <person name="Alvarado L."/>
            <person name="Arachchi H.M."/>
            <person name="Berlin A.M."/>
            <person name="Chapman S.B."/>
            <person name="Gainer-Dewar J."/>
            <person name="Goldberg J."/>
            <person name="Griggs A."/>
            <person name="Gujja S."/>
            <person name="Hansen M."/>
            <person name="Howarth C."/>
            <person name="Imamovic A."/>
            <person name="Ireland A."/>
            <person name="Larimer J."/>
            <person name="McCowan C."/>
            <person name="Murphy C."/>
            <person name="Pearson M."/>
            <person name="Poon T.W."/>
            <person name="Priest M."/>
            <person name="Roberts A."/>
            <person name="Saif S."/>
            <person name="Shea T."/>
            <person name="Sisk P."/>
            <person name="Sykes S."/>
            <person name="Wortman J."/>
            <person name="Nusbaum C."/>
            <person name="Birren B."/>
        </authorList>
    </citation>
    <scope>NUCLEOTIDE SEQUENCE [LARGE SCALE GENOMIC DNA]</scope>
    <source>
        <strain evidence="4 5">CBS 101466</strain>
    </source>
</reference>
<dbReference type="GeneID" id="19969565"/>
<evidence type="ECO:0000313" key="5">
    <source>
        <dbReference type="Proteomes" id="UP000030752"/>
    </source>
</evidence>
<dbReference type="Proteomes" id="UP000030752">
    <property type="component" value="Unassembled WGS sequence"/>
</dbReference>
<dbReference type="InParanoid" id="W2S4U9"/>
<dbReference type="VEuPathDB" id="FungiDB:HMPREF1541_02226"/>